<feature type="transmembrane region" description="Helical" evidence="2">
    <location>
        <begin position="27"/>
        <end position="53"/>
    </location>
</feature>
<organism evidence="3 4">
    <name type="scientific">Halomonas lysinitropha</name>
    <dbReference type="NCBI Taxonomy" id="2607506"/>
    <lineage>
        <taxon>Bacteria</taxon>
        <taxon>Pseudomonadati</taxon>
        <taxon>Pseudomonadota</taxon>
        <taxon>Gammaproteobacteria</taxon>
        <taxon>Oceanospirillales</taxon>
        <taxon>Halomonadaceae</taxon>
        <taxon>Halomonas</taxon>
    </lineage>
</organism>
<dbReference type="AlphaFoldDB" id="A0A5K1I7Q9"/>
<evidence type="ECO:0000256" key="1">
    <source>
        <dbReference type="SAM" id="MobiDB-lite"/>
    </source>
</evidence>
<feature type="compositionally biased region" description="Basic and acidic residues" evidence="1">
    <location>
        <begin position="180"/>
        <end position="203"/>
    </location>
</feature>
<feature type="region of interest" description="Disordered" evidence="1">
    <location>
        <begin position="134"/>
        <end position="203"/>
    </location>
</feature>
<name>A0A5K1I7Q9_9GAMM</name>
<feature type="transmembrane region" description="Helical" evidence="2">
    <location>
        <begin position="74"/>
        <end position="95"/>
    </location>
</feature>
<keyword evidence="2" id="KW-1133">Transmembrane helix</keyword>
<proteinExistence type="predicted"/>
<evidence type="ECO:0000313" key="3">
    <source>
        <dbReference type="EMBL" id="VVZ96511.1"/>
    </source>
</evidence>
<dbReference type="EMBL" id="CABVOU010000039">
    <property type="protein sequence ID" value="VVZ96511.1"/>
    <property type="molecule type" value="Genomic_DNA"/>
</dbReference>
<dbReference type="RefSeq" id="WP_151444295.1">
    <property type="nucleotide sequence ID" value="NZ_CABVOU010000039.1"/>
</dbReference>
<accession>A0A5K1I7Q9</accession>
<feature type="compositionally biased region" description="Low complexity" evidence="1">
    <location>
        <begin position="161"/>
        <end position="172"/>
    </location>
</feature>
<keyword evidence="4" id="KW-1185">Reference proteome</keyword>
<evidence type="ECO:0000256" key="2">
    <source>
        <dbReference type="SAM" id="Phobius"/>
    </source>
</evidence>
<keyword evidence="2" id="KW-0812">Transmembrane</keyword>
<gene>
    <name evidence="3" type="ORF">HALO32_02612</name>
</gene>
<reference evidence="3 4" key="1">
    <citation type="submission" date="2019-09" db="EMBL/GenBank/DDBJ databases">
        <authorList>
            <person name="Criscuolo A."/>
        </authorList>
    </citation>
    <scope>NUCLEOTIDE SEQUENCE [LARGE SCALE GENOMIC DNA]</scope>
    <source>
        <strain evidence="4">3(2)</strain>
    </source>
</reference>
<feature type="transmembrane region" description="Helical" evidence="2">
    <location>
        <begin position="107"/>
        <end position="127"/>
    </location>
</feature>
<evidence type="ECO:0000313" key="4">
    <source>
        <dbReference type="Proteomes" id="UP000326725"/>
    </source>
</evidence>
<sequence>MAEQMRQGFCRECNKYTLVKRRGVNHILHLLLSIFTLSLWVVVWVFLTLFHVGGWRCQACGSDQIKDTGEMLSLRGWIIIVFMAGFVLPLMIVMAGGDSGVSSMESITGILVWVPVLSIPVLIVMAVQHRNRKQERAQSNRAEVPQSMPAAPDTVYRPGDSPQAQPESAPPAGMIVSEETYERAETDQDAAAEFRRRMQQRDP</sequence>
<keyword evidence="2" id="KW-0472">Membrane</keyword>
<dbReference type="Proteomes" id="UP000326725">
    <property type="component" value="Unassembled WGS sequence"/>
</dbReference>
<protein>
    <submittedName>
        <fullName evidence="3">Uncharacterized protein</fullName>
    </submittedName>
</protein>